<accession>A0A401J2V3</accession>
<proteinExistence type="predicted"/>
<comment type="caution">
    <text evidence="1">The sequence shown here is derived from an EMBL/GenBank/DDBJ whole genome shotgun (WGS) entry which is preliminary data.</text>
</comment>
<dbReference type="Proteomes" id="UP000290975">
    <property type="component" value="Unassembled WGS sequence"/>
</dbReference>
<reference evidence="1 2" key="1">
    <citation type="submission" date="2014-12" db="EMBL/GenBank/DDBJ databases">
        <title>Whole genome sequencing of Sphingobium xenophagum OW59.</title>
        <authorList>
            <person name="Ohta Y."/>
            <person name="Nishi S."/>
            <person name="Hatada Y."/>
        </authorList>
    </citation>
    <scope>NUCLEOTIDE SEQUENCE [LARGE SCALE GENOMIC DNA]</scope>
    <source>
        <strain evidence="1 2">OW59</strain>
    </source>
</reference>
<gene>
    <name evidence="1" type="ORF">MBESOW_P2189</name>
</gene>
<dbReference type="NCBIfam" id="NF033522">
    <property type="entry name" value="lasso_benenodin"/>
    <property type="match status" value="1"/>
</dbReference>
<dbReference type="EMBL" id="BBQY01000008">
    <property type="protein sequence ID" value="GBH30933.1"/>
    <property type="molecule type" value="Genomic_DNA"/>
</dbReference>
<name>A0A401J2V3_SPHXE</name>
<evidence type="ECO:0008006" key="3">
    <source>
        <dbReference type="Google" id="ProtNLM"/>
    </source>
</evidence>
<organism evidence="1 2">
    <name type="scientific">Sphingobium xenophagum</name>
    <dbReference type="NCBI Taxonomy" id="121428"/>
    <lineage>
        <taxon>Bacteria</taxon>
        <taxon>Pseudomonadati</taxon>
        <taxon>Pseudomonadota</taxon>
        <taxon>Alphaproteobacteria</taxon>
        <taxon>Sphingomonadales</taxon>
        <taxon>Sphingomonadaceae</taxon>
        <taxon>Sphingobium</taxon>
    </lineage>
</organism>
<dbReference type="InterPro" id="IPR049805">
    <property type="entry name" value="Lasso_benenodin"/>
</dbReference>
<evidence type="ECO:0000313" key="1">
    <source>
        <dbReference type="EMBL" id="GBH30933.1"/>
    </source>
</evidence>
<dbReference type="Pfam" id="PF24178">
    <property type="entry name" value="Subterisin"/>
    <property type="match status" value="1"/>
</dbReference>
<dbReference type="AlphaFoldDB" id="A0A401J2V3"/>
<protein>
    <recommendedName>
        <fullName evidence="3">Benenodin family lasso peptide</fullName>
    </recommendedName>
</protein>
<evidence type="ECO:0000313" key="2">
    <source>
        <dbReference type="Proteomes" id="UP000290975"/>
    </source>
</evidence>
<keyword evidence="2" id="KW-1185">Reference proteome</keyword>
<sequence>MEMNMTNIIEHDELVVDLGAASVETKGAGVGNADSLGTEIRQMGIADD</sequence>